<dbReference type="EC" id="2.7.7.3" evidence="9"/>
<feature type="binding site" evidence="9">
    <location>
        <position position="104"/>
    </location>
    <ligand>
        <name>ATP</name>
        <dbReference type="ChEBI" id="CHEBI:30616"/>
    </ligand>
</feature>
<keyword evidence="3 9" id="KW-0548">Nucleotidyltransferase</keyword>
<comment type="catalytic activity">
    <reaction evidence="8 9">
        <text>(R)-4'-phosphopantetheine + ATP + H(+) = 3'-dephospho-CoA + diphosphate</text>
        <dbReference type="Rhea" id="RHEA:19801"/>
        <dbReference type="ChEBI" id="CHEBI:15378"/>
        <dbReference type="ChEBI" id="CHEBI:30616"/>
        <dbReference type="ChEBI" id="CHEBI:33019"/>
        <dbReference type="ChEBI" id="CHEBI:57328"/>
        <dbReference type="ChEBI" id="CHEBI:61723"/>
        <dbReference type="EC" id="2.7.7.3"/>
    </reaction>
</comment>
<evidence type="ECO:0000256" key="1">
    <source>
        <dbReference type="ARBA" id="ARBA00022490"/>
    </source>
</evidence>
<dbReference type="GO" id="GO:0004595">
    <property type="term" value="F:pantetheine-phosphate adenylyltransferase activity"/>
    <property type="evidence" value="ECO:0007669"/>
    <property type="project" value="UniProtKB-UniRule"/>
</dbReference>
<comment type="pathway">
    <text evidence="9">Cofactor biosynthesis; coenzyme A biosynthesis; CoA from (R)-pantothenate: step 4/5.</text>
</comment>
<evidence type="ECO:0000256" key="4">
    <source>
        <dbReference type="ARBA" id="ARBA00022741"/>
    </source>
</evidence>
<evidence type="ECO:0000259" key="10">
    <source>
        <dbReference type="SMART" id="SM00764"/>
    </source>
</evidence>
<keyword evidence="1 9" id="KW-0963">Cytoplasm</keyword>
<comment type="subunit">
    <text evidence="9">Homohexamer.</text>
</comment>
<keyword evidence="2 9" id="KW-0808">Transferase</keyword>
<feature type="site" description="Transition state stabilizer" evidence="9">
    <location>
        <position position="23"/>
    </location>
</feature>
<evidence type="ECO:0000313" key="12">
    <source>
        <dbReference type="Proteomes" id="UP000000517"/>
    </source>
</evidence>
<dbReference type="PANTHER" id="PTHR21342">
    <property type="entry name" value="PHOSPHOPANTETHEINE ADENYLYLTRANSFERASE"/>
    <property type="match status" value="1"/>
</dbReference>
<evidence type="ECO:0000313" key="11">
    <source>
        <dbReference type="EMBL" id="ADL26959.1"/>
    </source>
</evidence>
<dbReference type="InterPro" id="IPR004821">
    <property type="entry name" value="Cyt_trans-like"/>
</dbReference>
<feature type="domain" description="Citrate lyase ligase C-terminal" evidence="10">
    <location>
        <begin position="18"/>
        <end position="170"/>
    </location>
</feature>
<feature type="binding site" evidence="9">
    <location>
        <begin position="15"/>
        <end position="16"/>
    </location>
    <ligand>
        <name>ATP</name>
        <dbReference type="ChEBI" id="CHEBI:30616"/>
    </ligand>
</feature>
<accession>D9S8A7</accession>
<dbReference type="PATRIC" id="fig|59374.8.peg.2976"/>
<dbReference type="eggNOG" id="COG0669">
    <property type="taxonomic scope" value="Bacteria"/>
</dbReference>
<keyword evidence="6 9" id="KW-0460">Magnesium</keyword>
<dbReference type="GO" id="GO:0008771">
    <property type="term" value="F:[citrate (pro-3S)-lyase] ligase activity"/>
    <property type="evidence" value="ECO:0007669"/>
    <property type="project" value="InterPro"/>
</dbReference>
<dbReference type="InterPro" id="IPR014729">
    <property type="entry name" value="Rossmann-like_a/b/a_fold"/>
</dbReference>
<keyword evidence="5 9" id="KW-0067">ATP-binding</keyword>
<keyword evidence="4 9" id="KW-0547">Nucleotide-binding</keyword>
<evidence type="ECO:0000256" key="7">
    <source>
        <dbReference type="ARBA" id="ARBA00022993"/>
    </source>
</evidence>
<dbReference type="Proteomes" id="UP000000517">
    <property type="component" value="Chromosome"/>
</dbReference>
<feature type="binding site" evidence="9">
    <location>
        <position position="47"/>
    </location>
    <ligand>
        <name>substrate</name>
    </ligand>
</feature>
<dbReference type="Pfam" id="PF01467">
    <property type="entry name" value="CTP_transf_like"/>
    <property type="match status" value="1"/>
</dbReference>
<dbReference type="SMART" id="SM00764">
    <property type="entry name" value="Citrate_ly_lig"/>
    <property type="match status" value="1"/>
</dbReference>
<dbReference type="Gene3D" id="3.40.50.620">
    <property type="entry name" value="HUPs"/>
    <property type="match status" value="1"/>
</dbReference>
<feature type="binding site" evidence="9">
    <location>
        <position position="79"/>
    </location>
    <ligand>
        <name>substrate</name>
    </ligand>
</feature>
<dbReference type="GO" id="GO:0005737">
    <property type="term" value="C:cytoplasm"/>
    <property type="evidence" value="ECO:0007669"/>
    <property type="project" value="UniProtKB-SubCell"/>
</dbReference>
<feature type="binding site" evidence="9">
    <location>
        <begin position="94"/>
        <end position="96"/>
    </location>
    <ligand>
        <name>ATP</name>
        <dbReference type="ChEBI" id="CHEBI:30616"/>
    </ligand>
</feature>
<keyword evidence="7 9" id="KW-0173">Coenzyme A biosynthesis</keyword>
<protein>
    <recommendedName>
        <fullName evidence="9">Phosphopantetheine adenylyltransferase</fullName>
        <ecNumber evidence="9">2.7.7.3</ecNumber>
    </recommendedName>
    <alternativeName>
        <fullName evidence="9">Dephospho-CoA pyrophosphorylase</fullName>
    </alternativeName>
    <alternativeName>
        <fullName evidence="9">Pantetheine-phosphate adenylyltransferase</fullName>
        <shortName evidence="9">PPAT</shortName>
    </alternativeName>
</protein>
<gene>
    <name evidence="9 11" type="primary">coaD</name>
    <name evidence="11" type="ordered locus">FSU_3115</name>
</gene>
<organism evidence="11 12">
    <name type="scientific">Fibrobacter succinogenes (strain ATCC 19169 / S85)</name>
    <dbReference type="NCBI Taxonomy" id="59374"/>
    <lineage>
        <taxon>Bacteria</taxon>
        <taxon>Pseudomonadati</taxon>
        <taxon>Fibrobacterota</taxon>
        <taxon>Fibrobacteria</taxon>
        <taxon>Fibrobacterales</taxon>
        <taxon>Fibrobacteraceae</taxon>
        <taxon>Fibrobacter</taxon>
    </lineage>
</organism>
<reference evidence="12" key="1">
    <citation type="submission" date="2010-08" db="EMBL/GenBank/DDBJ databases">
        <title>Complete sequence of Fibrobacter succinogenes subsp. succinogenes S85.</title>
        <authorList>
            <person name="Durkin A.S."/>
            <person name="Nelson K.E."/>
            <person name="Morrison M."/>
            <person name="Forsberg C.W."/>
            <person name="Wilson D.B."/>
            <person name="Russell J.B."/>
            <person name="Cann I.K.O."/>
            <person name="Mackie R.I."/>
            <person name="White B.A."/>
        </authorList>
    </citation>
    <scope>NUCLEOTIDE SEQUENCE [LARGE SCALE GENOMIC DNA]</scope>
    <source>
        <strain evidence="12">ATCC 19169 / S85</strain>
    </source>
</reference>
<evidence type="ECO:0000256" key="9">
    <source>
        <dbReference type="HAMAP-Rule" id="MF_00151"/>
    </source>
</evidence>
<dbReference type="GO" id="GO:0015937">
    <property type="term" value="P:coenzyme A biosynthetic process"/>
    <property type="evidence" value="ECO:0007669"/>
    <property type="project" value="UniProtKB-UniRule"/>
</dbReference>
<evidence type="ECO:0000256" key="5">
    <source>
        <dbReference type="ARBA" id="ARBA00022840"/>
    </source>
</evidence>
<proteinExistence type="inferred from homology"/>
<sequence length="181" mass="19841">MEDGCRRRVAVFAGSFDPFTVGHLDLVKRAAMMFDSLFVVVAQNASKKNLFDAETRAAMVEEAVSEIPNVSVAVHGGLTVDFMKTVGAHYLVRGIRNSSDLDAEQAVAWNNKVIYGNGDVETVLLLSAQEHLVVSSTLVRELLKCGAAKSASEQKSLISKYVPKNMVSMLLKEFRKNYEAI</sequence>
<dbReference type="HAMAP" id="MF_00151">
    <property type="entry name" value="PPAT_bact"/>
    <property type="match status" value="1"/>
</dbReference>
<feature type="binding site" evidence="9">
    <location>
        <position position="23"/>
    </location>
    <ligand>
        <name>ATP</name>
        <dbReference type="ChEBI" id="CHEBI:30616"/>
    </ligand>
</feature>
<evidence type="ECO:0000256" key="8">
    <source>
        <dbReference type="ARBA" id="ARBA00029346"/>
    </source>
</evidence>
<dbReference type="AlphaFoldDB" id="D9S8A7"/>
<dbReference type="InterPro" id="IPR013166">
    <property type="entry name" value="Citrate_lyase_ligase_C"/>
</dbReference>
<dbReference type="HOGENOM" id="CLU_100149_0_1_0"/>
<comment type="similarity">
    <text evidence="9">Belongs to the bacterial CoaD family.</text>
</comment>
<dbReference type="InterPro" id="IPR001980">
    <property type="entry name" value="PPAT"/>
</dbReference>
<dbReference type="NCBIfam" id="TIGR01510">
    <property type="entry name" value="coaD_prev_kdtB"/>
    <property type="match status" value="1"/>
</dbReference>
<dbReference type="GO" id="GO:0005524">
    <property type="term" value="F:ATP binding"/>
    <property type="evidence" value="ECO:0007669"/>
    <property type="project" value="UniProtKB-KW"/>
</dbReference>
<evidence type="ECO:0000256" key="2">
    <source>
        <dbReference type="ARBA" id="ARBA00022679"/>
    </source>
</evidence>
<comment type="function">
    <text evidence="9">Reversibly transfers an adenylyl group from ATP to 4'-phosphopantetheine, yielding dephospho-CoA (dPCoA) and pyrophosphate.</text>
</comment>
<dbReference type="KEGG" id="fsc:FSU_3115"/>
<evidence type="ECO:0000256" key="3">
    <source>
        <dbReference type="ARBA" id="ARBA00022695"/>
    </source>
</evidence>
<dbReference type="EMBL" id="CP002158">
    <property type="protein sequence ID" value="ADL26959.1"/>
    <property type="molecule type" value="Genomic_DNA"/>
</dbReference>
<dbReference type="UniPathway" id="UPA00241">
    <property type="reaction ID" value="UER00355"/>
</dbReference>
<dbReference type="PRINTS" id="PR01020">
    <property type="entry name" value="LPSBIOSNTHSS"/>
</dbReference>
<dbReference type="SUPFAM" id="SSF52374">
    <property type="entry name" value="Nucleotidylyl transferase"/>
    <property type="match status" value="1"/>
</dbReference>
<feature type="binding site" evidence="9">
    <location>
        <begin position="131"/>
        <end position="137"/>
    </location>
    <ligand>
        <name>ATP</name>
        <dbReference type="ChEBI" id="CHEBI:30616"/>
    </ligand>
</feature>
<dbReference type="PANTHER" id="PTHR21342:SF1">
    <property type="entry name" value="PHOSPHOPANTETHEINE ADENYLYLTRANSFERASE"/>
    <property type="match status" value="1"/>
</dbReference>
<dbReference type="NCBIfam" id="TIGR00125">
    <property type="entry name" value="cyt_tran_rel"/>
    <property type="match status" value="1"/>
</dbReference>
<feature type="binding site" evidence="9">
    <location>
        <position position="15"/>
    </location>
    <ligand>
        <name>substrate</name>
    </ligand>
</feature>
<comment type="subcellular location">
    <subcellularLocation>
        <location evidence="9">Cytoplasm</location>
    </subcellularLocation>
</comment>
<feature type="binding site" evidence="9">
    <location>
        <position position="93"/>
    </location>
    <ligand>
        <name>substrate</name>
    </ligand>
</feature>
<comment type="cofactor">
    <cofactor evidence="9">
        <name>Mg(2+)</name>
        <dbReference type="ChEBI" id="CHEBI:18420"/>
    </cofactor>
</comment>
<evidence type="ECO:0000256" key="6">
    <source>
        <dbReference type="ARBA" id="ARBA00022842"/>
    </source>
</evidence>
<name>D9S8A7_FIBSS</name>
<dbReference type="STRING" id="59374.FSU_3115"/>